<dbReference type="GO" id="GO:0046654">
    <property type="term" value="P:tetrahydrofolate biosynthetic process"/>
    <property type="evidence" value="ECO:0007669"/>
    <property type="project" value="UniProtKB-UniRule"/>
</dbReference>
<comment type="similarity">
    <text evidence="2">Belongs to the GTP cyclohydrolase IV family.</text>
</comment>
<gene>
    <name evidence="3" type="primary">folE</name>
    <name evidence="2" type="synonym">folE2</name>
    <name evidence="3" type="ORF">R50_2102</name>
</gene>
<dbReference type="Proteomes" id="UP000503399">
    <property type="component" value="Chromosome"/>
</dbReference>
<evidence type="ECO:0000313" key="4">
    <source>
        <dbReference type="Proteomes" id="UP000503399"/>
    </source>
</evidence>
<dbReference type="AlphaFoldDB" id="A0A6F8ZI91"/>
<accession>A0A6F8ZI91</accession>
<sequence>MLPDIQDQRDERGLPIQRVGIKDVRLPLTIRQRDGQLQTVQATVTLTVDLAAHKKGTHMSRFVAVLHEWRTQEVDASSLRELLEAMKQRLGASYVDVILSFTYFVTKHAPVTGLASLLDYRVSLAAELDRHDQFRLLVGMEVPYTSLCPCSKEISDYGAHNQRGSLRVKLEVDPAHPALTLEDLGELLEAQSSCEVYPLLKRPDEKFVTEYAYDHPKFVEDILRDTVLALREDPRVGWFEAEIENYESIHNHNAYAYHNEAWVQDGPAQPLVAKLMVLEGAGR</sequence>
<keyword evidence="1 2" id="KW-0378">Hydrolase</keyword>
<name>A0A6F8ZI91_9FIRM</name>
<comment type="catalytic activity">
    <reaction evidence="2">
        <text>GTP + H2O = 7,8-dihydroneopterin 3'-triphosphate + formate + H(+)</text>
        <dbReference type="Rhea" id="RHEA:17473"/>
        <dbReference type="ChEBI" id="CHEBI:15377"/>
        <dbReference type="ChEBI" id="CHEBI:15378"/>
        <dbReference type="ChEBI" id="CHEBI:15740"/>
        <dbReference type="ChEBI" id="CHEBI:37565"/>
        <dbReference type="ChEBI" id="CHEBI:58462"/>
        <dbReference type="EC" id="3.5.4.16"/>
    </reaction>
</comment>
<evidence type="ECO:0000256" key="2">
    <source>
        <dbReference type="HAMAP-Rule" id="MF_01527"/>
    </source>
</evidence>
<dbReference type="InterPro" id="IPR022838">
    <property type="entry name" value="GTP_cyclohydrolase_FolE2"/>
</dbReference>
<dbReference type="Gene3D" id="3.10.270.10">
    <property type="entry name" value="Urate Oxidase"/>
    <property type="match status" value="1"/>
</dbReference>
<organism evidence="3 4">
    <name type="scientific">Candidatus Hydrogenisulfobacillus filiaventi</name>
    <dbReference type="NCBI Taxonomy" id="2707344"/>
    <lineage>
        <taxon>Bacteria</taxon>
        <taxon>Bacillati</taxon>
        <taxon>Bacillota</taxon>
        <taxon>Clostridia</taxon>
        <taxon>Eubacteriales</taxon>
        <taxon>Clostridiales Family XVII. Incertae Sedis</taxon>
        <taxon>Candidatus Hydrogenisulfobacillus</taxon>
    </lineage>
</organism>
<feature type="site" description="May be catalytically important" evidence="2">
    <location>
        <position position="148"/>
    </location>
</feature>
<dbReference type="PANTHER" id="PTHR36445">
    <property type="entry name" value="GTP CYCLOHYDROLASE MPTA"/>
    <property type="match status" value="1"/>
</dbReference>
<dbReference type="EMBL" id="LR778114">
    <property type="protein sequence ID" value="CAB1129599.1"/>
    <property type="molecule type" value="Genomic_DNA"/>
</dbReference>
<comment type="function">
    <text evidence="2">Converts GTP to 7,8-dihydroneopterin triphosphate.</text>
</comment>
<dbReference type="PANTHER" id="PTHR36445:SF1">
    <property type="entry name" value="GTP CYCLOHYDROLASE MPTA"/>
    <property type="match status" value="1"/>
</dbReference>
<comment type="pathway">
    <text evidence="2">Cofactor biosynthesis; 7,8-dihydroneopterin triphosphate biosynthesis; 7,8-dihydroneopterin triphosphate from GTP: step 1/1.</text>
</comment>
<evidence type="ECO:0000256" key="1">
    <source>
        <dbReference type="ARBA" id="ARBA00022801"/>
    </source>
</evidence>
<protein>
    <recommendedName>
        <fullName evidence="2">GTP cyclohydrolase FolE2</fullName>
        <ecNumber evidence="2">3.5.4.16</ecNumber>
    </recommendedName>
</protein>
<keyword evidence="4" id="KW-1185">Reference proteome</keyword>
<reference evidence="3 4" key="1">
    <citation type="submission" date="2020-02" db="EMBL/GenBank/DDBJ databases">
        <authorList>
            <person name="Hogendoorn C."/>
        </authorList>
    </citation>
    <scope>NUCLEOTIDE SEQUENCE [LARGE SCALE GENOMIC DNA]</scope>
    <source>
        <strain evidence="3">R501</strain>
    </source>
</reference>
<dbReference type="EC" id="3.5.4.16" evidence="2"/>
<dbReference type="NCBIfam" id="NF010200">
    <property type="entry name" value="PRK13674.1-1"/>
    <property type="match status" value="1"/>
</dbReference>
<dbReference type="UniPathway" id="UPA00848">
    <property type="reaction ID" value="UER00151"/>
</dbReference>
<evidence type="ECO:0000313" key="3">
    <source>
        <dbReference type="EMBL" id="CAB1129599.1"/>
    </source>
</evidence>
<proteinExistence type="inferred from homology"/>
<dbReference type="Pfam" id="PF02649">
    <property type="entry name" value="GCHY-1"/>
    <property type="match status" value="1"/>
</dbReference>
<dbReference type="InterPro" id="IPR003801">
    <property type="entry name" value="GTP_cyclohydrolase_FolE2/MptA"/>
</dbReference>
<dbReference type="KEGG" id="hfv:R50_2102"/>
<dbReference type="GO" id="GO:0003934">
    <property type="term" value="F:GTP cyclohydrolase I activity"/>
    <property type="evidence" value="ECO:0007669"/>
    <property type="project" value="UniProtKB-UniRule"/>
</dbReference>
<dbReference type="HAMAP" id="MF_01527_B">
    <property type="entry name" value="GTP_cyclohydrol_B"/>
    <property type="match status" value="1"/>
</dbReference>